<organism evidence="1 2">
    <name type="scientific">Taibaiella chishuiensis</name>
    <dbReference type="NCBI Taxonomy" id="1434707"/>
    <lineage>
        <taxon>Bacteria</taxon>
        <taxon>Pseudomonadati</taxon>
        <taxon>Bacteroidota</taxon>
        <taxon>Chitinophagia</taxon>
        <taxon>Chitinophagales</taxon>
        <taxon>Chitinophagaceae</taxon>
        <taxon>Taibaiella</taxon>
    </lineage>
</organism>
<accession>A0A2P8D1L6</accession>
<reference evidence="1 2" key="1">
    <citation type="submission" date="2018-03" db="EMBL/GenBank/DDBJ databases">
        <title>Genomic Encyclopedia of Type Strains, Phase III (KMG-III): the genomes of soil and plant-associated and newly described type strains.</title>
        <authorList>
            <person name="Whitman W."/>
        </authorList>
    </citation>
    <scope>NUCLEOTIDE SEQUENCE [LARGE SCALE GENOMIC DNA]</scope>
    <source>
        <strain evidence="1 2">CGMCC 1.12700</strain>
    </source>
</reference>
<dbReference type="EMBL" id="PYGD01000006">
    <property type="protein sequence ID" value="PSK91108.1"/>
    <property type="molecule type" value="Genomic_DNA"/>
</dbReference>
<protein>
    <submittedName>
        <fullName evidence="1">Uncharacterized protein</fullName>
    </submittedName>
</protein>
<evidence type="ECO:0000313" key="1">
    <source>
        <dbReference type="EMBL" id="PSK91108.1"/>
    </source>
</evidence>
<comment type="caution">
    <text evidence="1">The sequence shown here is derived from an EMBL/GenBank/DDBJ whole genome shotgun (WGS) entry which is preliminary data.</text>
</comment>
<keyword evidence="2" id="KW-1185">Reference proteome</keyword>
<dbReference type="AlphaFoldDB" id="A0A2P8D1L6"/>
<dbReference type="RefSeq" id="WP_181358493.1">
    <property type="nucleotide sequence ID" value="NZ_PYGD01000006.1"/>
</dbReference>
<gene>
    <name evidence="1" type="ORF">B0I18_106119</name>
</gene>
<evidence type="ECO:0000313" key="2">
    <source>
        <dbReference type="Proteomes" id="UP000240572"/>
    </source>
</evidence>
<dbReference type="Proteomes" id="UP000240572">
    <property type="component" value="Unassembled WGS sequence"/>
</dbReference>
<proteinExistence type="predicted"/>
<sequence>MKNYTWILLIVLLGSSCGDKQQPVHEQAGKPLYLTDSLASQVNTPIPDSNRKQADSGQ</sequence>
<name>A0A2P8D1L6_9BACT</name>
<dbReference type="PROSITE" id="PS51257">
    <property type="entry name" value="PROKAR_LIPOPROTEIN"/>
    <property type="match status" value="1"/>
</dbReference>